<dbReference type="PROSITE" id="PS51292">
    <property type="entry name" value="ZF_RING_CH"/>
    <property type="match status" value="1"/>
</dbReference>
<reference evidence="6" key="3">
    <citation type="submission" date="2021-01" db="EMBL/GenBank/DDBJ databases">
        <authorList>
            <consortium name="Genoscope - CEA"/>
            <person name="William W."/>
        </authorList>
    </citation>
    <scope>NUCLEOTIDE SEQUENCE</scope>
</reference>
<dbReference type="Proteomes" id="UP000028999">
    <property type="component" value="Unassembled WGS sequence"/>
</dbReference>
<evidence type="ECO:0000256" key="3">
    <source>
        <dbReference type="ARBA" id="ARBA00022833"/>
    </source>
</evidence>
<dbReference type="CDD" id="cd16495">
    <property type="entry name" value="RING_CH-C4HC3_MARCH"/>
    <property type="match status" value="1"/>
</dbReference>
<dbReference type="Pfam" id="PF12906">
    <property type="entry name" value="RINGv"/>
    <property type="match status" value="1"/>
</dbReference>
<dbReference type="OMA" id="RMEIPCA"/>
<feature type="transmembrane region" description="Helical" evidence="4">
    <location>
        <begin position="169"/>
        <end position="187"/>
    </location>
</feature>
<keyword evidence="1" id="KW-0479">Metal-binding</keyword>
<evidence type="ECO:0000313" key="8">
    <source>
        <dbReference type="Proteomes" id="UP000028999"/>
    </source>
</evidence>
<dbReference type="GO" id="GO:0016020">
    <property type="term" value="C:membrane"/>
    <property type="evidence" value="ECO:0000318"/>
    <property type="project" value="GO_Central"/>
</dbReference>
<dbReference type="Pfam" id="PF12428">
    <property type="entry name" value="DUF3675"/>
    <property type="match status" value="1"/>
</dbReference>
<sequence length="264" mass="29909">MSEHMVVHVDRLMQPVPSPPVESETPEPSCIMEDNAVDIYEREGEEEKDPLVWWGECRICQEESAIKNLESPCSCNGSLKYAHRKCVQRWCNEKGNTICEICHQPYQAGYTSPPPPPQSDETTIDIGGGWTISGLDLDDPNLLAIAEAERQILELEYDDYTEPDTTLAAFFRISALIMMTLLLRYALTIPDYADGEEEDPSSIFSLFLLRAATFLLPCYIMASAINILHQRRQRQEAEALATRFALVLSSRQPRDMVNYLSMEP</sequence>
<reference evidence="7 8" key="1">
    <citation type="journal article" date="2014" name="Science">
        <title>Plant genetics. Early allopolyploid evolution in the post-Neolithic Brassica napus oilseed genome.</title>
        <authorList>
            <person name="Chalhoub B."/>
            <person name="Denoeud F."/>
            <person name="Liu S."/>
            <person name="Parkin I.A."/>
            <person name="Tang H."/>
            <person name="Wang X."/>
            <person name="Chiquet J."/>
            <person name="Belcram H."/>
            <person name="Tong C."/>
            <person name="Samans B."/>
            <person name="Correa M."/>
            <person name="Da Silva C."/>
            <person name="Just J."/>
            <person name="Falentin C."/>
            <person name="Koh C.S."/>
            <person name="Le Clainche I."/>
            <person name="Bernard M."/>
            <person name="Bento P."/>
            <person name="Noel B."/>
            <person name="Labadie K."/>
            <person name="Alberti A."/>
            <person name="Charles M."/>
            <person name="Arnaud D."/>
            <person name="Guo H."/>
            <person name="Daviaud C."/>
            <person name="Alamery S."/>
            <person name="Jabbari K."/>
            <person name="Zhao M."/>
            <person name="Edger P.P."/>
            <person name="Chelaifa H."/>
            <person name="Tack D."/>
            <person name="Lassalle G."/>
            <person name="Mestiri I."/>
            <person name="Schnel N."/>
            <person name="Le Paslier M.C."/>
            <person name="Fan G."/>
            <person name="Renault V."/>
            <person name="Bayer P.E."/>
            <person name="Golicz A.A."/>
            <person name="Manoli S."/>
            <person name="Lee T.H."/>
            <person name="Thi V.H."/>
            <person name="Chalabi S."/>
            <person name="Hu Q."/>
            <person name="Fan C."/>
            <person name="Tollenaere R."/>
            <person name="Lu Y."/>
            <person name="Battail C."/>
            <person name="Shen J."/>
            <person name="Sidebottom C.H."/>
            <person name="Wang X."/>
            <person name="Canaguier A."/>
            <person name="Chauveau A."/>
            <person name="Berard A."/>
            <person name="Deniot G."/>
            <person name="Guan M."/>
            <person name="Liu Z."/>
            <person name="Sun F."/>
            <person name="Lim Y.P."/>
            <person name="Lyons E."/>
            <person name="Town C.D."/>
            <person name="Bancroft I."/>
            <person name="Wang X."/>
            <person name="Meng J."/>
            <person name="Ma J."/>
            <person name="Pires J.C."/>
            <person name="King G.J."/>
            <person name="Brunel D."/>
            <person name="Delourme R."/>
            <person name="Renard M."/>
            <person name="Aury J.M."/>
            <person name="Adams K.L."/>
            <person name="Batley J."/>
            <person name="Snowdon R.J."/>
            <person name="Tost J."/>
            <person name="Edwards D."/>
            <person name="Zhou Y."/>
            <person name="Hua W."/>
            <person name="Sharpe A.G."/>
            <person name="Paterson A.H."/>
            <person name="Guan C."/>
            <person name="Wincker P."/>
        </authorList>
    </citation>
    <scope>NUCLEOTIDE SEQUENCE [LARGE SCALE GENOMIC DNA]</scope>
    <source>
        <strain evidence="8">cv. Darmor-bzh</strain>
    </source>
</reference>
<keyword evidence="8" id="KW-1185">Reference proteome</keyword>
<dbReference type="AlphaFoldDB" id="A0A078H8B2"/>
<dbReference type="FunFam" id="3.30.40.10:FF:000146">
    <property type="entry name" value="RING/FYVE/PHD zinc finger protein"/>
    <property type="match status" value="1"/>
</dbReference>
<proteinExistence type="predicted"/>
<dbReference type="PANTHER" id="PTHR23012">
    <property type="entry name" value="RING/FYVE/PHD ZINC FINGER DOMAIN-CONTAINING"/>
    <property type="match status" value="1"/>
</dbReference>
<dbReference type="SUPFAM" id="SSF57850">
    <property type="entry name" value="RING/U-box"/>
    <property type="match status" value="1"/>
</dbReference>
<dbReference type="InterPro" id="IPR013083">
    <property type="entry name" value="Znf_RING/FYVE/PHD"/>
</dbReference>
<dbReference type="EMBL" id="LK032321">
    <property type="protein sequence ID" value="CDY33757.1"/>
    <property type="molecule type" value="Genomic_DNA"/>
</dbReference>
<dbReference type="InterPro" id="IPR022143">
    <property type="entry name" value="DUF3675"/>
</dbReference>
<dbReference type="Gene3D" id="3.30.40.10">
    <property type="entry name" value="Zinc/RING finger domain, C3HC4 (zinc finger)"/>
    <property type="match status" value="1"/>
</dbReference>
<keyword evidence="2" id="KW-0863">Zinc-finger</keyword>
<dbReference type="GO" id="GO:0016567">
    <property type="term" value="P:protein ubiquitination"/>
    <property type="evidence" value="ECO:0000318"/>
    <property type="project" value="GO_Central"/>
</dbReference>
<dbReference type="SMART" id="SM00744">
    <property type="entry name" value="RINGv"/>
    <property type="match status" value="1"/>
</dbReference>
<evidence type="ECO:0000313" key="7">
    <source>
        <dbReference type="EMBL" id="CDY33757.1"/>
    </source>
</evidence>
<dbReference type="GO" id="GO:0008270">
    <property type="term" value="F:zinc ion binding"/>
    <property type="evidence" value="ECO:0007669"/>
    <property type="project" value="UniProtKB-KW"/>
</dbReference>
<evidence type="ECO:0000259" key="5">
    <source>
        <dbReference type="PROSITE" id="PS51292"/>
    </source>
</evidence>
<evidence type="ECO:0000256" key="2">
    <source>
        <dbReference type="ARBA" id="ARBA00022771"/>
    </source>
</evidence>
<name>A0A078H8B2_BRANA</name>
<dbReference type="Gramene" id="CDY33757">
    <property type="protein sequence ID" value="CDY33757"/>
    <property type="gene ID" value="GSBRNA2T00055172001"/>
</dbReference>
<dbReference type="GO" id="GO:0004842">
    <property type="term" value="F:ubiquitin-protein transferase activity"/>
    <property type="evidence" value="ECO:0000318"/>
    <property type="project" value="GO_Central"/>
</dbReference>
<dbReference type="InterPro" id="IPR011016">
    <property type="entry name" value="Znf_RING-CH"/>
</dbReference>
<feature type="domain" description="RING-CH-type" evidence="5">
    <location>
        <begin position="49"/>
        <end position="109"/>
    </location>
</feature>
<accession>A0A078H8B2</accession>
<evidence type="ECO:0000256" key="4">
    <source>
        <dbReference type="SAM" id="Phobius"/>
    </source>
</evidence>
<dbReference type="InterPro" id="IPR033275">
    <property type="entry name" value="MARCH-like"/>
</dbReference>
<feature type="transmembrane region" description="Helical" evidence="4">
    <location>
        <begin position="207"/>
        <end position="228"/>
    </location>
</feature>
<keyword evidence="3" id="KW-0862">Zinc</keyword>
<keyword evidence="4" id="KW-0812">Transmembrane</keyword>
<gene>
    <name evidence="7" type="primary">BnaA09g45630D</name>
    <name evidence="6" type="ORF">DARMORV10_A09P62290.1</name>
    <name evidence="7" type="ORF">GSBRNA2T00055172001</name>
</gene>
<keyword evidence="4" id="KW-1133">Transmembrane helix</keyword>
<dbReference type="Proteomes" id="UP001295469">
    <property type="component" value="Chromosome A09"/>
</dbReference>
<evidence type="ECO:0000313" key="6">
    <source>
        <dbReference type="EMBL" id="CAF2050833.1"/>
    </source>
</evidence>
<protein>
    <submittedName>
        <fullName evidence="6">(rape) hypothetical protein</fullName>
    </submittedName>
    <submittedName>
        <fullName evidence="7">BnaA09g45630D protein</fullName>
    </submittedName>
</protein>
<dbReference type="PaxDb" id="3708-A0A078H8B2"/>
<dbReference type="EMBL" id="HG994363">
    <property type="protein sequence ID" value="CAF2050833.1"/>
    <property type="molecule type" value="Genomic_DNA"/>
</dbReference>
<keyword evidence="4" id="KW-0472">Membrane</keyword>
<dbReference type="PANTHER" id="PTHR23012:SF170">
    <property type="entry name" value="GENOME ASSEMBLY, CHROMOSOME: A09"/>
    <property type="match status" value="1"/>
</dbReference>
<reference evidence="7" key="2">
    <citation type="submission" date="2014-06" db="EMBL/GenBank/DDBJ databases">
        <authorList>
            <person name="Genoscope - CEA"/>
        </authorList>
    </citation>
    <scope>NUCLEOTIDE SEQUENCE</scope>
</reference>
<evidence type="ECO:0000256" key="1">
    <source>
        <dbReference type="ARBA" id="ARBA00022723"/>
    </source>
</evidence>
<organism evidence="7 8">
    <name type="scientific">Brassica napus</name>
    <name type="common">Rape</name>
    <dbReference type="NCBI Taxonomy" id="3708"/>
    <lineage>
        <taxon>Eukaryota</taxon>
        <taxon>Viridiplantae</taxon>
        <taxon>Streptophyta</taxon>
        <taxon>Embryophyta</taxon>
        <taxon>Tracheophyta</taxon>
        <taxon>Spermatophyta</taxon>
        <taxon>Magnoliopsida</taxon>
        <taxon>eudicotyledons</taxon>
        <taxon>Gunneridae</taxon>
        <taxon>Pentapetalae</taxon>
        <taxon>rosids</taxon>
        <taxon>malvids</taxon>
        <taxon>Brassicales</taxon>
        <taxon>Brassicaceae</taxon>
        <taxon>Brassiceae</taxon>
        <taxon>Brassica</taxon>
    </lineage>
</organism>